<evidence type="ECO:0000256" key="1">
    <source>
        <dbReference type="ARBA" id="ARBA00011083"/>
    </source>
</evidence>
<dbReference type="InterPro" id="IPR029062">
    <property type="entry name" value="Class_I_gatase-like"/>
</dbReference>
<feature type="region of interest" description="Disordered" evidence="2">
    <location>
        <begin position="437"/>
        <end position="459"/>
    </location>
</feature>
<evidence type="ECO:0000256" key="2">
    <source>
        <dbReference type="SAM" id="MobiDB-lite"/>
    </source>
</evidence>
<dbReference type="Proteomes" id="UP000650467">
    <property type="component" value="Unassembled WGS sequence"/>
</dbReference>
<evidence type="ECO:0000313" key="5">
    <source>
        <dbReference type="Proteomes" id="UP000650467"/>
    </source>
</evidence>
<accession>A0A835SWV7</accession>
<dbReference type="InterPro" id="IPR017926">
    <property type="entry name" value="GATASE"/>
</dbReference>
<evidence type="ECO:0000313" key="4">
    <source>
        <dbReference type="EMBL" id="KAG2434588.1"/>
    </source>
</evidence>
<dbReference type="EMBL" id="JAEHOC010000016">
    <property type="protein sequence ID" value="KAG2434588.1"/>
    <property type="molecule type" value="Genomic_DNA"/>
</dbReference>
<feature type="compositionally biased region" description="Low complexity" evidence="2">
    <location>
        <begin position="152"/>
        <end position="162"/>
    </location>
</feature>
<dbReference type="CDD" id="cd01741">
    <property type="entry name" value="GATase1_1"/>
    <property type="match status" value="1"/>
</dbReference>
<dbReference type="SUPFAM" id="SSF52317">
    <property type="entry name" value="Class I glutamine amidotransferase-like"/>
    <property type="match status" value="1"/>
</dbReference>
<sequence>MRAAILCCEDSPKWSPPTSTNDLWRNALLRPEDAFTLFRCCAANEFPDPATVREQFDVVIIGGSHYSAYEQLPWISRLQQLLPQYLAAGVRVVGCCFGHQLLSQALGGRVGKNPSGRFVLGVERIRLDEAAARAVGLDFRLALEQAAQEWRQQEGAQQGQLEAKAEESTADEQERRREQQQQQESGLELRLLESHGDQVLELPPGAQLLAWSDNARHEMWALPGGAALAFQFHPEMSPGLAYDKIWSALSCNGRLDGAEVATAAEQLQRGPAGVDSAAFLRALDAFVRSPLLSPAAAETAGTAAAAAAESAVASAAAGLHAAAGVRAALEERRADAAEVVRGHARAAAAAGLAASTAAPELLTSLNNEAAAAYGKAADAAEAAAAGTRVAAATQQQPLQAALASLTSLEQQLDRLAAVVGALEVEAEAVEAEVAAAAAEPQQQQGQSQVGTVSVEGAPA</sequence>
<proteinExistence type="inferred from homology"/>
<comment type="similarity">
    <text evidence="1">Belongs to the peptidase C26 family.</text>
</comment>
<dbReference type="AlphaFoldDB" id="A0A835SWV7"/>
<gene>
    <name evidence="4" type="ORF">HXX76_007484</name>
</gene>
<dbReference type="Gene3D" id="3.40.50.880">
    <property type="match status" value="1"/>
</dbReference>
<reference evidence="4" key="1">
    <citation type="journal article" date="2020" name="bioRxiv">
        <title>Comparative genomics of Chlamydomonas.</title>
        <authorList>
            <person name="Craig R.J."/>
            <person name="Hasan A.R."/>
            <person name="Ness R.W."/>
            <person name="Keightley P.D."/>
        </authorList>
    </citation>
    <scope>NUCLEOTIDE SEQUENCE</scope>
    <source>
        <strain evidence="4">SAG 7.73</strain>
    </source>
</reference>
<dbReference type="GO" id="GO:0005829">
    <property type="term" value="C:cytosol"/>
    <property type="evidence" value="ECO:0007669"/>
    <property type="project" value="TreeGrafter"/>
</dbReference>
<protein>
    <recommendedName>
        <fullName evidence="3">Glutamine amidotransferase domain-containing protein</fullName>
    </recommendedName>
</protein>
<dbReference type="PANTHER" id="PTHR42695:SF5">
    <property type="entry name" value="GLUTAMINE AMIDOTRANSFERASE YLR126C-RELATED"/>
    <property type="match status" value="1"/>
</dbReference>
<dbReference type="InterPro" id="IPR044992">
    <property type="entry name" value="ChyE-like"/>
</dbReference>
<comment type="caution">
    <text evidence="4">The sequence shown here is derived from an EMBL/GenBank/DDBJ whole genome shotgun (WGS) entry which is preliminary data.</text>
</comment>
<evidence type="ECO:0000259" key="3">
    <source>
        <dbReference type="Pfam" id="PF00117"/>
    </source>
</evidence>
<dbReference type="Pfam" id="PF00117">
    <property type="entry name" value="GATase"/>
    <property type="match status" value="1"/>
</dbReference>
<feature type="compositionally biased region" description="Basic and acidic residues" evidence="2">
    <location>
        <begin position="163"/>
        <end position="179"/>
    </location>
</feature>
<dbReference type="OrthoDB" id="92161at2759"/>
<feature type="region of interest" description="Disordered" evidence="2">
    <location>
        <begin position="152"/>
        <end position="186"/>
    </location>
</feature>
<name>A0A835SWV7_CHLIN</name>
<feature type="domain" description="Glutamine amidotransferase" evidence="3">
    <location>
        <begin position="53"/>
        <end position="241"/>
    </location>
</feature>
<dbReference type="PANTHER" id="PTHR42695">
    <property type="entry name" value="GLUTAMINE AMIDOTRANSFERASE YLR126C-RELATED"/>
    <property type="match status" value="1"/>
</dbReference>
<feature type="compositionally biased region" description="Low complexity" evidence="2">
    <location>
        <begin position="437"/>
        <end position="450"/>
    </location>
</feature>
<organism evidence="4 5">
    <name type="scientific">Chlamydomonas incerta</name>
    <dbReference type="NCBI Taxonomy" id="51695"/>
    <lineage>
        <taxon>Eukaryota</taxon>
        <taxon>Viridiplantae</taxon>
        <taxon>Chlorophyta</taxon>
        <taxon>core chlorophytes</taxon>
        <taxon>Chlorophyceae</taxon>
        <taxon>CS clade</taxon>
        <taxon>Chlamydomonadales</taxon>
        <taxon>Chlamydomonadaceae</taxon>
        <taxon>Chlamydomonas</taxon>
    </lineage>
</organism>
<keyword evidence="5" id="KW-1185">Reference proteome</keyword>